<dbReference type="EMBL" id="JBBPBN010000025">
    <property type="protein sequence ID" value="KAK9009050.1"/>
    <property type="molecule type" value="Genomic_DNA"/>
</dbReference>
<evidence type="ECO:0000313" key="2">
    <source>
        <dbReference type="EMBL" id="KAK8491929.1"/>
    </source>
</evidence>
<comment type="caution">
    <text evidence="2">The sequence shown here is derived from an EMBL/GenBank/DDBJ whole genome shotgun (WGS) entry which is preliminary data.</text>
</comment>
<sequence length="245" mass="27865">MMKKMKEAWGRPSLTEASADSEKTGPWPRVTITKEECISLWKPWRRALIVKVLGKSVSYKILEQKVSELLRLELGFEMIDLDHGFFLVRVYKDYPHVLPKGPWGEIGHSGRLSAKALLSVIRSIERGTRFRLFPQFSTPSVRQNLTTLHFEARQEKRTGLSTWKGYNITYNRKMVPPLTRKSGISIAIVGQCEVDTPTVQSIDRYRCRCSHSISSPFGSESLYLDNGIGTTERFVLVGAAVQEVF</sequence>
<organism evidence="2 4">
    <name type="scientific">Hibiscus sabdariffa</name>
    <name type="common">roselle</name>
    <dbReference type="NCBI Taxonomy" id="183260"/>
    <lineage>
        <taxon>Eukaryota</taxon>
        <taxon>Viridiplantae</taxon>
        <taxon>Streptophyta</taxon>
        <taxon>Embryophyta</taxon>
        <taxon>Tracheophyta</taxon>
        <taxon>Spermatophyta</taxon>
        <taxon>Magnoliopsida</taxon>
        <taxon>eudicotyledons</taxon>
        <taxon>Gunneridae</taxon>
        <taxon>Pentapetalae</taxon>
        <taxon>rosids</taxon>
        <taxon>malvids</taxon>
        <taxon>Malvales</taxon>
        <taxon>Malvaceae</taxon>
        <taxon>Malvoideae</taxon>
        <taxon>Hibiscus</taxon>
    </lineage>
</organism>
<accession>A0ABR2AFF8</accession>
<proteinExistence type="predicted"/>
<evidence type="ECO:0008006" key="5">
    <source>
        <dbReference type="Google" id="ProtNLM"/>
    </source>
</evidence>
<keyword evidence="4" id="KW-1185">Reference proteome</keyword>
<feature type="region of interest" description="Disordered" evidence="1">
    <location>
        <begin position="1"/>
        <end position="26"/>
    </location>
</feature>
<evidence type="ECO:0000313" key="3">
    <source>
        <dbReference type="EMBL" id="KAK9009050.1"/>
    </source>
</evidence>
<dbReference type="EMBL" id="JBBPBN010000257">
    <property type="protein sequence ID" value="KAK8491929.1"/>
    <property type="molecule type" value="Genomic_DNA"/>
</dbReference>
<evidence type="ECO:0000313" key="4">
    <source>
        <dbReference type="Proteomes" id="UP001396334"/>
    </source>
</evidence>
<reference evidence="2 4" key="1">
    <citation type="journal article" date="2024" name="G3 (Bethesda)">
        <title>Genome assembly of Hibiscus sabdariffa L. provides insights into metabolisms of medicinal natural products.</title>
        <authorList>
            <person name="Kim T."/>
        </authorList>
    </citation>
    <scope>NUCLEOTIDE SEQUENCE [LARGE SCALE GENOMIC DNA]</scope>
    <source>
        <strain evidence="2">TK-2024</strain>
        <tissue evidence="2">Old leaves</tissue>
    </source>
</reference>
<gene>
    <name evidence="2" type="ORF">V6N11_014053</name>
    <name evidence="3" type="ORF">V6N11_080523</name>
</gene>
<protein>
    <recommendedName>
        <fullName evidence="5">DUF4283 domain-containing protein</fullName>
    </recommendedName>
</protein>
<dbReference type="Proteomes" id="UP001396334">
    <property type="component" value="Unassembled WGS sequence"/>
</dbReference>
<evidence type="ECO:0000256" key="1">
    <source>
        <dbReference type="SAM" id="MobiDB-lite"/>
    </source>
</evidence>
<name>A0ABR2AFF8_9ROSI</name>